<dbReference type="Pfam" id="PF03478">
    <property type="entry name" value="Beta-prop_KIB1-4"/>
    <property type="match status" value="1"/>
</dbReference>
<dbReference type="PANTHER" id="PTHR33127">
    <property type="entry name" value="TRANSMEMBRANE PROTEIN"/>
    <property type="match status" value="1"/>
</dbReference>
<feature type="region of interest" description="Disordered" evidence="1">
    <location>
        <begin position="1"/>
        <end position="36"/>
    </location>
</feature>
<evidence type="ECO:0000256" key="1">
    <source>
        <dbReference type="SAM" id="MobiDB-lite"/>
    </source>
</evidence>
<reference evidence="4" key="1">
    <citation type="submission" date="2024-06" db="EMBL/GenBank/DDBJ databases">
        <authorList>
            <person name="Ryan C."/>
        </authorList>
    </citation>
    <scope>NUCLEOTIDE SEQUENCE [LARGE SCALE GENOMIC DNA]</scope>
</reference>
<dbReference type="PANTHER" id="PTHR33127:SF33">
    <property type="entry name" value="DUF295 DOMAIN-CONTAINING PROTEIN"/>
    <property type="match status" value="1"/>
</dbReference>
<keyword evidence="4" id="KW-1185">Reference proteome</keyword>
<reference evidence="3 4" key="2">
    <citation type="submission" date="2024-10" db="EMBL/GenBank/DDBJ databases">
        <authorList>
            <person name="Ryan C."/>
        </authorList>
    </citation>
    <scope>NUCLEOTIDE SEQUENCE [LARGE SCALE GENOMIC DNA]</scope>
</reference>
<evidence type="ECO:0000259" key="2">
    <source>
        <dbReference type="Pfam" id="PF03478"/>
    </source>
</evidence>
<dbReference type="Proteomes" id="UP001497457">
    <property type="component" value="Chromosome 11b"/>
</dbReference>
<feature type="compositionally biased region" description="Acidic residues" evidence="1">
    <location>
        <begin position="11"/>
        <end position="22"/>
    </location>
</feature>
<evidence type="ECO:0000313" key="4">
    <source>
        <dbReference type="Proteomes" id="UP001497457"/>
    </source>
</evidence>
<dbReference type="InterPro" id="IPR005174">
    <property type="entry name" value="KIB1-4_b-propeller"/>
</dbReference>
<accession>A0ABC8WA40</accession>
<gene>
    <name evidence="3" type="ORF">URODEC1_LOCUS10867</name>
</gene>
<dbReference type="EMBL" id="OZ075121">
    <property type="protein sequence ID" value="CAL4903997.1"/>
    <property type="molecule type" value="Genomic_DNA"/>
</dbReference>
<sequence>MTAAKRKRVDDDDDAAATDECESGCREREVQVQSSSSHNNLPMLAFHHYKQGMFMYSISDRILHKKLDGHLSLDTKLYWSTPQGWMLIMEHHPSRDKPSAAYLWNPSNGDELPLPKVQEDHRLSPIWRCLLSHKDPSHPGCVVVLVCSGEPAVWYCHTAGGGQWTRRSHEIPTRIFTVASCGAKLHFINSRERIGTIDFPSTPPAAADDDDQQQHPVIQYFDVPAIEFPNGMDSANSWLVESHDQLFRVSIFFVGDDLGAVHVYKMDFSARAWRRVRDIGDVVVFLEGYSDLAASCAASSLGLKANQIYFINSFCRDDGGYLYTFDLELDILESIWVPRPQTLRCLLPFWIVPPGS</sequence>
<proteinExistence type="predicted"/>
<evidence type="ECO:0000313" key="3">
    <source>
        <dbReference type="EMBL" id="CAL4903997.1"/>
    </source>
</evidence>
<organism evidence="3 4">
    <name type="scientific">Urochloa decumbens</name>
    <dbReference type="NCBI Taxonomy" id="240449"/>
    <lineage>
        <taxon>Eukaryota</taxon>
        <taxon>Viridiplantae</taxon>
        <taxon>Streptophyta</taxon>
        <taxon>Embryophyta</taxon>
        <taxon>Tracheophyta</taxon>
        <taxon>Spermatophyta</taxon>
        <taxon>Magnoliopsida</taxon>
        <taxon>Liliopsida</taxon>
        <taxon>Poales</taxon>
        <taxon>Poaceae</taxon>
        <taxon>PACMAD clade</taxon>
        <taxon>Panicoideae</taxon>
        <taxon>Panicodae</taxon>
        <taxon>Paniceae</taxon>
        <taxon>Melinidinae</taxon>
        <taxon>Urochloa</taxon>
    </lineage>
</organism>
<dbReference type="AlphaFoldDB" id="A0ABC8WA40"/>
<name>A0ABC8WA40_9POAL</name>
<feature type="domain" description="KIB1-4 beta-propeller" evidence="2">
    <location>
        <begin position="56"/>
        <end position="317"/>
    </location>
</feature>
<protein>
    <recommendedName>
        <fullName evidence="2">KIB1-4 beta-propeller domain-containing protein</fullName>
    </recommendedName>
</protein>